<dbReference type="InterPro" id="IPR056337">
    <property type="entry name" value="LHD_YVC1"/>
</dbReference>
<gene>
    <name evidence="4" type="ORF">I308_101139</name>
</gene>
<dbReference type="EMBL" id="ATAM02000002">
    <property type="protein sequence ID" value="KAL0253763.1"/>
    <property type="molecule type" value="Genomic_DNA"/>
</dbReference>
<evidence type="ECO:0000313" key="4">
    <source>
        <dbReference type="EMBL" id="KAL0253763.1"/>
    </source>
</evidence>
<feature type="transmembrane region" description="Helical" evidence="1">
    <location>
        <begin position="283"/>
        <end position="307"/>
    </location>
</feature>
<keyword evidence="1" id="KW-1133">Transmembrane helix</keyword>
<dbReference type="Proteomes" id="UP000054399">
    <property type="component" value="Unassembled WGS sequence"/>
</dbReference>
<dbReference type="Pfam" id="PF23190">
    <property type="entry name" value="LHD_TRPY1"/>
    <property type="match status" value="1"/>
</dbReference>
<feature type="domain" description="Calcium channel YVC1-like C-terminal transmembrane" evidence="3">
    <location>
        <begin position="251"/>
        <end position="533"/>
    </location>
</feature>
<evidence type="ECO:0000256" key="1">
    <source>
        <dbReference type="SAM" id="Phobius"/>
    </source>
</evidence>
<feature type="transmembrane region" description="Helical" evidence="1">
    <location>
        <begin position="217"/>
        <end position="233"/>
    </location>
</feature>
<dbReference type="RefSeq" id="XP_066615984.1">
    <property type="nucleotide sequence ID" value="XM_066755698.1"/>
</dbReference>
<feature type="transmembrane region" description="Helical" evidence="1">
    <location>
        <begin position="327"/>
        <end position="345"/>
    </location>
</feature>
<protein>
    <recommendedName>
        <fullName evidence="6">Calcium activated cation channel</fullName>
    </recommendedName>
</protein>
<feature type="transmembrane region" description="Helical" evidence="1">
    <location>
        <begin position="253"/>
        <end position="271"/>
    </location>
</feature>
<feature type="transmembrane region" description="Helical" evidence="1">
    <location>
        <begin position="366"/>
        <end position="386"/>
    </location>
</feature>
<evidence type="ECO:0000259" key="2">
    <source>
        <dbReference type="Pfam" id="PF23190"/>
    </source>
</evidence>
<comment type="caution">
    <text evidence="4">The sequence shown here is derived from an EMBL/GenBank/DDBJ whole genome shotgun (WGS) entry which is preliminary data.</text>
</comment>
<evidence type="ECO:0000313" key="5">
    <source>
        <dbReference type="Proteomes" id="UP000054399"/>
    </source>
</evidence>
<feature type="domain" description="YVC1 N-terminal linker helical" evidence="2">
    <location>
        <begin position="26"/>
        <end position="205"/>
    </location>
</feature>
<reference evidence="4" key="2">
    <citation type="submission" date="2024-01" db="EMBL/GenBank/DDBJ databases">
        <title>Comparative genomics of Cryptococcus and Kwoniella reveals pathogenesis evolution and contrasting modes of karyotype evolution via chromosome fusion or intercentromeric recombination.</title>
        <authorList>
            <person name="Coelho M.A."/>
            <person name="David-Palma M."/>
            <person name="Shea T."/>
            <person name="Bowers K."/>
            <person name="Mcginley-Smith S."/>
            <person name="Mohammad A.W."/>
            <person name="Gnirke A."/>
            <person name="Yurkov A.M."/>
            <person name="Nowrousian M."/>
            <person name="Sun S."/>
            <person name="Cuomo C.A."/>
            <person name="Heitman J."/>
        </authorList>
    </citation>
    <scope>NUCLEOTIDE SEQUENCE</scope>
    <source>
        <strain evidence="4">IND107</strain>
    </source>
</reference>
<evidence type="ECO:0008006" key="6">
    <source>
        <dbReference type="Google" id="ProtNLM"/>
    </source>
</evidence>
<dbReference type="Pfam" id="PF23317">
    <property type="entry name" value="YVC1_C"/>
    <property type="match status" value="1"/>
</dbReference>
<proteinExistence type="predicted"/>
<feature type="transmembrane region" description="Helical" evidence="1">
    <location>
        <begin position="481"/>
        <end position="502"/>
    </location>
</feature>
<dbReference type="InterPro" id="IPR052971">
    <property type="entry name" value="TRP_calcium_channel"/>
</dbReference>
<organism evidence="4 5">
    <name type="scientific">Cryptococcus tetragattii IND107</name>
    <dbReference type="NCBI Taxonomy" id="1296105"/>
    <lineage>
        <taxon>Eukaryota</taxon>
        <taxon>Fungi</taxon>
        <taxon>Dikarya</taxon>
        <taxon>Basidiomycota</taxon>
        <taxon>Agaricomycotina</taxon>
        <taxon>Tremellomycetes</taxon>
        <taxon>Tremellales</taxon>
        <taxon>Cryptococcaceae</taxon>
        <taxon>Cryptococcus</taxon>
        <taxon>Cryptococcus gattii species complex</taxon>
    </lineage>
</organism>
<name>A0ABR3BZF1_9TREE</name>
<keyword evidence="5" id="KW-1185">Reference proteome</keyword>
<reference evidence="4" key="1">
    <citation type="submission" date="2015-01" db="EMBL/GenBank/DDBJ databases">
        <authorList>
            <consortium name="The Broad Institute Genomics Platform"/>
            <person name="Cuomo C."/>
            <person name="Litvintseva A."/>
            <person name="Chen Y."/>
            <person name="Heitman J."/>
            <person name="Sun S."/>
            <person name="Springer D."/>
            <person name="Dromer F."/>
            <person name="Young S."/>
            <person name="Zeng Q."/>
            <person name="Gargeya S."/>
            <person name="Abouelleil A."/>
            <person name="Alvarado L."/>
            <person name="Chapman S.B."/>
            <person name="Gainer-Dewar J."/>
            <person name="Goldberg J."/>
            <person name="Griggs A."/>
            <person name="Gujja S."/>
            <person name="Hansen M."/>
            <person name="Howarth C."/>
            <person name="Imamovic A."/>
            <person name="Larimer J."/>
            <person name="Murphy C."/>
            <person name="Naylor J."/>
            <person name="Pearson M."/>
            <person name="Priest M."/>
            <person name="Roberts A."/>
            <person name="Saif S."/>
            <person name="Shea T."/>
            <person name="Sykes S."/>
            <person name="Wortman J."/>
            <person name="Nusbaum C."/>
            <person name="Birren B."/>
        </authorList>
    </citation>
    <scope>NUCLEOTIDE SEQUENCE</scope>
    <source>
        <strain evidence="4">IND107</strain>
    </source>
</reference>
<dbReference type="GeneID" id="91987997"/>
<keyword evidence="1" id="KW-0472">Membrane</keyword>
<accession>A0ABR3BZF1</accession>
<keyword evidence="1" id="KW-0812">Transmembrane</keyword>
<dbReference type="PANTHER" id="PTHR35859">
    <property type="entry name" value="NONSELECTIVE CATION CHANNEL PROTEIN"/>
    <property type="match status" value="1"/>
</dbReference>
<evidence type="ECO:0000259" key="3">
    <source>
        <dbReference type="Pfam" id="PF23317"/>
    </source>
</evidence>
<feature type="transmembrane region" description="Helical" evidence="1">
    <location>
        <begin position="508"/>
        <end position="529"/>
    </location>
</feature>
<dbReference type="PANTHER" id="PTHR35859:SF4">
    <property type="entry name" value="MEMBRANE CHANNEL PROTEIN, PUTATIVE (AFU_ORTHOLOGUE AFUA_6G11300)-RELATED"/>
    <property type="match status" value="1"/>
</dbReference>
<sequence length="616" mass="69317">MGDSLAVEEQRSALSFKSCAPEPDTITKLVKRCRAMIIKLLPVEVGLSQITDATSSVITPEVISSFAKSGGDFGKAVPFALLRVKAIFMAEAHNNPADYDENLCRATAAEVLARRIVHNLPIDKLESIMSTRYRYRESDGDESAPSSALEIAVDQHDTIFLSSSEAEHVVNCLWRGDLVQRNNENMDIDYVPYRPGESSSFWAHLNPDRMSVPRYQSTFKIVVWCIFLFVYSQSVQTPLESFNAERNWDGYEIVLYVMALAFLIEETVKMFKIIRIAPRPMATVGFWTIVNFITDCFLLTAFGLRVAGLSLATSKDEQAQLLHFRSFQVLSCVAPFIWMKLLTVFDGSKTVGTLQVVVARMLRESTIFFILLAIMGIGFVQSLYALDAADGETGGRGIVINNLIQALLGAPDFDSPSERFGYPFGLIIFYGWNFVATIILVNVLIALFGSAYSDVIDNETDEYLVFFAHKTIDLIRAPDSYVYLAPFNLIEAFLIAPFEWILSRDMYIALNRHTMTVLFFIPLTFIAFFESQISHSKNRSISAYFNEPLTDEEGDPVVEDPTCENDDNGEISRTKFEDLIRVFPDTTLTEGAGIHREMMMMRKQLDRLEASIRSQG</sequence>
<dbReference type="InterPro" id="IPR056336">
    <property type="entry name" value="YVC1_C"/>
</dbReference>
<feature type="transmembrane region" description="Helical" evidence="1">
    <location>
        <begin position="424"/>
        <end position="448"/>
    </location>
</feature>